<dbReference type="AlphaFoldDB" id="A0AAW1N8U8"/>
<organism evidence="2 3">
    <name type="scientific">Saponaria officinalis</name>
    <name type="common">Common soapwort</name>
    <name type="synonym">Lychnis saponaria</name>
    <dbReference type="NCBI Taxonomy" id="3572"/>
    <lineage>
        <taxon>Eukaryota</taxon>
        <taxon>Viridiplantae</taxon>
        <taxon>Streptophyta</taxon>
        <taxon>Embryophyta</taxon>
        <taxon>Tracheophyta</taxon>
        <taxon>Spermatophyta</taxon>
        <taxon>Magnoliopsida</taxon>
        <taxon>eudicotyledons</taxon>
        <taxon>Gunneridae</taxon>
        <taxon>Pentapetalae</taxon>
        <taxon>Caryophyllales</taxon>
        <taxon>Caryophyllaceae</taxon>
        <taxon>Caryophylleae</taxon>
        <taxon>Saponaria</taxon>
    </lineage>
</organism>
<evidence type="ECO:0000259" key="1">
    <source>
        <dbReference type="Pfam" id="PF12937"/>
    </source>
</evidence>
<dbReference type="GO" id="GO:0061458">
    <property type="term" value="P:reproductive system development"/>
    <property type="evidence" value="ECO:0007669"/>
    <property type="project" value="TreeGrafter"/>
</dbReference>
<dbReference type="GO" id="GO:0005634">
    <property type="term" value="C:nucleus"/>
    <property type="evidence" value="ECO:0007669"/>
    <property type="project" value="TreeGrafter"/>
</dbReference>
<dbReference type="Proteomes" id="UP001443914">
    <property type="component" value="Unassembled WGS sequence"/>
</dbReference>
<evidence type="ECO:0000313" key="3">
    <source>
        <dbReference type="Proteomes" id="UP001443914"/>
    </source>
</evidence>
<evidence type="ECO:0000313" key="2">
    <source>
        <dbReference type="EMBL" id="KAK9758071.1"/>
    </source>
</evidence>
<protein>
    <recommendedName>
        <fullName evidence="1">F-box domain-containing protein</fullName>
    </recommendedName>
</protein>
<dbReference type="PANTHER" id="PTHR47149">
    <property type="entry name" value="F-BOX PROTEIN RMF"/>
    <property type="match status" value="1"/>
</dbReference>
<dbReference type="PANTHER" id="PTHR47149:SF1">
    <property type="entry name" value="F-BOX PROTEIN RMF"/>
    <property type="match status" value="1"/>
</dbReference>
<gene>
    <name evidence="2" type="ORF">RND81_01G204500</name>
</gene>
<sequence length="301" mass="33985">MAKRLKRTTAIRSCISPYSSSSSSRSPFSFYEDDVWIEIAKYLDGNSLVKLSSTCKWFNKIMTEECIWKYACLRDLGMPDPGNVSFKWNKLYASAFDGTHSYFFRQQEKHIDWTRIGAFFMDSSAAFLTGKLTCPRRITQDGIDKILRSLGFCVLTNIKTGIWIADLQLVRCPVCNLSTCDGTMQTLDARHFELFLSEGYQNGSWDFTQLGSHETKKPVDGASGAIFDLKHLKDASTIEVFKTKTWLGKKDDCQPKAKITPHAVAINTNLHKNDGLIVKFNVMRAGTDGQVVAIRICQQLL</sequence>
<keyword evidence="3" id="KW-1185">Reference proteome</keyword>
<name>A0AAW1N8U8_SAPOF</name>
<reference evidence="2" key="1">
    <citation type="submission" date="2024-03" db="EMBL/GenBank/DDBJ databases">
        <title>WGS assembly of Saponaria officinalis var. Norfolk2.</title>
        <authorList>
            <person name="Jenkins J."/>
            <person name="Shu S."/>
            <person name="Grimwood J."/>
            <person name="Barry K."/>
            <person name="Goodstein D."/>
            <person name="Schmutz J."/>
            <person name="Leebens-Mack J."/>
            <person name="Osbourn A."/>
        </authorList>
    </citation>
    <scope>NUCLEOTIDE SEQUENCE [LARGE SCALE GENOMIC DNA]</scope>
    <source>
        <strain evidence="2">JIC</strain>
    </source>
</reference>
<proteinExistence type="predicted"/>
<dbReference type="Pfam" id="PF12937">
    <property type="entry name" value="F-box-like"/>
    <property type="match status" value="1"/>
</dbReference>
<dbReference type="EMBL" id="JBDFQZ010000001">
    <property type="protein sequence ID" value="KAK9758071.1"/>
    <property type="molecule type" value="Genomic_DNA"/>
</dbReference>
<comment type="caution">
    <text evidence="2">The sequence shown here is derived from an EMBL/GenBank/DDBJ whole genome shotgun (WGS) entry which is preliminary data.</text>
</comment>
<feature type="domain" description="F-box" evidence="1">
    <location>
        <begin position="33"/>
        <end position="74"/>
    </location>
</feature>
<dbReference type="InterPro" id="IPR001810">
    <property type="entry name" value="F-box_dom"/>
</dbReference>
<dbReference type="SUPFAM" id="SSF81383">
    <property type="entry name" value="F-box domain"/>
    <property type="match status" value="1"/>
</dbReference>
<dbReference type="Gene3D" id="1.20.1280.50">
    <property type="match status" value="1"/>
</dbReference>
<accession>A0AAW1N8U8</accession>
<dbReference type="InterPro" id="IPR036047">
    <property type="entry name" value="F-box-like_dom_sf"/>
</dbReference>